<proteinExistence type="predicted"/>
<reference evidence="1" key="1">
    <citation type="journal article" date="2014" name="Front. Microbiol.">
        <title>High frequency of phylogenetically diverse reductive dehalogenase-homologous genes in deep subseafloor sedimentary metagenomes.</title>
        <authorList>
            <person name="Kawai M."/>
            <person name="Futagami T."/>
            <person name="Toyoda A."/>
            <person name="Takaki Y."/>
            <person name="Nishi S."/>
            <person name="Hori S."/>
            <person name="Arai W."/>
            <person name="Tsubouchi T."/>
            <person name="Morono Y."/>
            <person name="Uchiyama I."/>
            <person name="Ito T."/>
            <person name="Fujiyama A."/>
            <person name="Inagaki F."/>
            <person name="Takami H."/>
        </authorList>
    </citation>
    <scope>NUCLEOTIDE SEQUENCE</scope>
    <source>
        <strain evidence="1">Expedition CK06-06</strain>
    </source>
</reference>
<evidence type="ECO:0000313" key="1">
    <source>
        <dbReference type="EMBL" id="GAG02044.1"/>
    </source>
</evidence>
<organism evidence="1">
    <name type="scientific">marine sediment metagenome</name>
    <dbReference type="NCBI Taxonomy" id="412755"/>
    <lineage>
        <taxon>unclassified sequences</taxon>
        <taxon>metagenomes</taxon>
        <taxon>ecological metagenomes</taxon>
    </lineage>
</organism>
<gene>
    <name evidence="1" type="ORF">S01H1_34234</name>
</gene>
<dbReference type="AlphaFoldDB" id="X0U8D8"/>
<sequence>MRLSYIGLLQRSEFFSKYLIVDSKRDFKIEMETPWIEIE</sequence>
<accession>X0U8D8</accession>
<comment type="caution">
    <text evidence="1">The sequence shown here is derived from an EMBL/GenBank/DDBJ whole genome shotgun (WGS) entry which is preliminary data.</text>
</comment>
<dbReference type="EMBL" id="BARS01021300">
    <property type="protein sequence ID" value="GAG02044.1"/>
    <property type="molecule type" value="Genomic_DNA"/>
</dbReference>
<protein>
    <submittedName>
        <fullName evidence="1">Uncharacterized protein</fullName>
    </submittedName>
</protein>
<name>X0U8D8_9ZZZZ</name>